<protein>
    <submittedName>
        <fullName evidence="1">Uncharacterized protein</fullName>
    </submittedName>
</protein>
<dbReference type="AlphaFoldDB" id="A0AAQ3SCH7"/>
<reference evidence="1 2" key="1">
    <citation type="journal article" date="2023" name="Life. Sci Alliance">
        <title>Evolutionary insights into 3D genome organization and epigenetic landscape of Vigna mungo.</title>
        <authorList>
            <person name="Junaid A."/>
            <person name="Singh B."/>
            <person name="Bhatia S."/>
        </authorList>
    </citation>
    <scope>NUCLEOTIDE SEQUENCE [LARGE SCALE GENOMIC DNA]</scope>
    <source>
        <strain evidence="1">Urdbean</strain>
    </source>
</reference>
<gene>
    <name evidence="1" type="ORF">V8G54_002395</name>
</gene>
<evidence type="ECO:0000313" key="2">
    <source>
        <dbReference type="Proteomes" id="UP001374535"/>
    </source>
</evidence>
<evidence type="ECO:0000313" key="1">
    <source>
        <dbReference type="EMBL" id="WVZ23851.1"/>
    </source>
</evidence>
<sequence length="110" mass="12289">MMVITPLETSAAKPHTTASSLPRLVDPCLPVLSTTPRVVLPLPPPLPLPLPPLPYIFPPSLVLPPPLLPPLSTSKISMSSWRGYVLACKHRFNVQIYKNIFIYYIYRENS</sequence>
<dbReference type="EMBL" id="CP144700">
    <property type="protein sequence ID" value="WVZ23851.1"/>
    <property type="molecule type" value="Genomic_DNA"/>
</dbReference>
<proteinExistence type="predicted"/>
<keyword evidence="2" id="KW-1185">Reference proteome</keyword>
<name>A0AAQ3SCH7_VIGMU</name>
<dbReference type="Proteomes" id="UP001374535">
    <property type="component" value="Chromosome 1"/>
</dbReference>
<organism evidence="1 2">
    <name type="scientific">Vigna mungo</name>
    <name type="common">Black gram</name>
    <name type="synonym">Phaseolus mungo</name>
    <dbReference type="NCBI Taxonomy" id="3915"/>
    <lineage>
        <taxon>Eukaryota</taxon>
        <taxon>Viridiplantae</taxon>
        <taxon>Streptophyta</taxon>
        <taxon>Embryophyta</taxon>
        <taxon>Tracheophyta</taxon>
        <taxon>Spermatophyta</taxon>
        <taxon>Magnoliopsida</taxon>
        <taxon>eudicotyledons</taxon>
        <taxon>Gunneridae</taxon>
        <taxon>Pentapetalae</taxon>
        <taxon>rosids</taxon>
        <taxon>fabids</taxon>
        <taxon>Fabales</taxon>
        <taxon>Fabaceae</taxon>
        <taxon>Papilionoideae</taxon>
        <taxon>50 kb inversion clade</taxon>
        <taxon>NPAAA clade</taxon>
        <taxon>indigoferoid/millettioid clade</taxon>
        <taxon>Phaseoleae</taxon>
        <taxon>Vigna</taxon>
    </lineage>
</organism>
<accession>A0AAQ3SCH7</accession>